<dbReference type="Gene3D" id="1.10.1660.10">
    <property type="match status" value="1"/>
</dbReference>
<evidence type="ECO:0000313" key="3">
    <source>
        <dbReference type="EMBL" id="PRX98654.1"/>
    </source>
</evidence>
<dbReference type="GO" id="GO:0006355">
    <property type="term" value="P:regulation of DNA-templated transcription"/>
    <property type="evidence" value="ECO:0007669"/>
    <property type="project" value="InterPro"/>
</dbReference>
<dbReference type="InterPro" id="IPR009061">
    <property type="entry name" value="DNA-bd_dom_put_sf"/>
</dbReference>
<dbReference type="PROSITE" id="PS50937">
    <property type="entry name" value="HTH_MERR_2"/>
    <property type="match status" value="1"/>
</dbReference>
<sequence length="210" mass="21382">MQTTWTIGELVEAAAGALADAAGSAARPNGRVSDLPSERLIRWYTTTGLLDPPLSRRGRQARYGRRHLLQLVAVKRLQSEGRSLAEIQQALAGATDESLARTAGLPADGAPPEARAPDDRPAPGRFWTTRPAEAAAEAAAGMAGALSGSGAALGYAVPLAPGVTLAVTGAPRSPAPEELAALAGAAAPLLDLLARHQLSAPPAADPRSPS</sequence>
<comment type="caution">
    <text evidence="3">The sequence shown here is derived from an EMBL/GenBank/DDBJ whole genome shotgun (WGS) entry which is preliminary data.</text>
</comment>
<dbReference type="Pfam" id="PF13411">
    <property type="entry name" value="MerR_1"/>
    <property type="match status" value="1"/>
</dbReference>
<gene>
    <name evidence="3" type="ORF">CLV72_104232</name>
</gene>
<organism evidence="3 4">
    <name type="scientific">Allonocardiopsis opalescens</name>
    <dbReference type="NCBI Taxonomy" id="1144618"/>
    <lineage>
        <taxon>Bacteria</taxon>
        <taxon>Bacillati</taxon>
        <taxon>Actinomycetota</taxon>
        <taxon>Actinomycetes</taxon>
        <taxon>Streptosporangiales</taxon>
        <taxon>Allonocardiopsis</taxon>
    </lineage>
</organism>
<dbReference type="SMART" id="SM00422">
    <property type="entry name" value="HTH_MERR"/>
    <property type="match status" value="1"/>
</dbReference>
<dbReference type="EMBL" id="PVZC01000004">
    <property type="protein sequence ID" value="PRX98654.1"/>
    <property type="molecule type" value="Genomic_DNA"/>
</dbReference>
<proteinExistence type="predicted"/>
<evidence type="ECO:0000313" key="4">
    <source>
        <dbReference type="Proteomes" id="UP000237846"/>
    </source>
</evidence>
<dbReference type="InterPro" id="IPR000551">
    <property type="entry name" value="MerR-type_HTH_dom"/>
</dbReference>
<reference evidence="3 4" key="1">
    <citation type="submission" date="2018-03" db="EMBL/GenBank/DDBJ databases">
        <title>Genomic Encyclopedia of Archaeal and Bacterial Type Strains, Phase II (KMG-II): from individual species to whole genera.</title>
        <authorList>
            <person name="Goeker M."/>
        </authorList>
    </citation>
    <scope>NUCLEOTIDE SEQUENCE [LARGE SCALE GENOMIC DNA]</scope>
    <source>
        <strain evidence="3 4">DSM 45601</strain>
    </source>
</reference>
<dbReference type="AlphaFoldDB" id="A0A2T0Q4C8"/>
<evidence type="ECO:0000259" key="2">
    <source>
        <dbReference type="PROSITE" id="PS50937"/>
    </source>
</evidence>
<dbReference type="SUPFAM" id="SSF46955">
    <property type="entry name" value="Putative DNA-binding domain"/>
    <property type="match status" value="1"/>
</dbReference>
<accession>A0A2T0Q4C8</accession>
<feature type="domain" description="HTH merR-type" evidence="2">
    <location>
        <begin position="37"/>
        <end position="93"/>
    </location>
</feature>
<dbReference type="OrthoDB" id="3830374at2"/>
<name>A0A2T0Q4C8_9ACTN</name>
<feature type="region of interest" description="Disordered" evidence="1">
    <location>
        <begin position="102"/>
        <end position="124"/>
    </location>
</feature>
<keyword evidence="4" id="KW-1185">Reference proteome</keyword>
<dbReference type="RefSeq" id="WP_106245989.1">
    <property type="nucleotide sequence ID" value="NZ_PVZC01000004.1"/>
</dbReference>
<evidence type="ECO:0000256" key="1">
    <source>
        <dbReference type="SAM" id="MobiDB-lite"/>
    </source>
</evidence>
<protein>
    <submittedName>
        <fullName evidence="3">MerR-like DNA binding protein</fullName>
    </submittedName>
</protein>
<dbReference type="GO" id="GO:0003677">
    <property type="term" value="F:DNA binding"/>
    <property type="evidence" value="ECO:0007669"/>
    <property type="project" value="InterPro"/>
</dbReference>
<dbReference type="Proteomes" id="UP000237846">
    <property type="component" value="Unassembled WGS sequence"/>
</dbReference>